<reference evidence="1 2" key="1">
    <citation type="journal article" date="2003" name="Nature">
        <title>The genome of a motile marine Synechococcus.</title>
        <authorList>
            <person name="Palenik B."/>
            <person name="Brahamsha B."/>
            <person name="Larimer F."/>
            <person name="Land M."/>
            <person name="Hauser L."/>
            <person name="Chain P."/>
            <person name="Lamerdin J."/>
            <person name="Regala W."/>
            <person name="Allen E.A."/>
            <person name="McCarren J."/>
            <person name="Paulsen I."/>
            <person name="Dufresne A."/>
            <person name="Partensky F."/>
            <person name="Webb E."/>
            <person name="Waterbury J."/>
        </authorList>
    </citation>
    <scope>NUCLEOTIDE SEQUENCE [LARGE SCALE GENOMIC DNA]</scope>
    <source>
        <strain evidence="1 2">WH8102</strain>
    </source>
</reference>
<accession>Q7U6Z3</accession>
<evidence type="ECO:0000313" key="1">
    <source>
        <dbReference type="EMBL" id="CAE07708.1"/>
    </source>
</evidence>
<dbReference type="HOGENOM" id="CLU_1271763_0_0_3"/>
<dbReference type="RefSeq" id="WP_011128058.1">
    <property type="nucleotide sequence ID" value="NC_005070.1"/>
</dbReference>
<dbReference type="KEGG" id="syw:SYNW1193"/>
<gene>
    <name evidence="1" type="ordered locus">SYNW1193</name>
</gene>
<name>Q7U6Z3_PARMW</name>
<evidence type="ECO:0000313" key="2">
    <source>
        <dbReference type="Proteomes" id="UP000001422"/>
    </source>
</evidence>
<organism evidence="1 2">
    <name type="scientific">Parasynechococcus marenigrum (strain WH8102)</name>
    <dbReference type="NCBI Taxonomy" id="84588"/>
    <lineage>
        <taxon>Bacteria</taxon>
        <taxon>Bacillati</taxon>
        <taxon>Cyanobacteriota</taxon>
        <taxon>Cyanophyceae</taxon>
        <taxon>Synechococcales</taxon>
        <taxon>Prochlorococcaceae</taxon>
        <taxon>Parasynechococcus</taxon>
        <taxon>Parasynechococcus marenigrum</taxon>
    </lineage>
</organism>
<proteinExistence type="predicted"/>
<dbReference type="AlphaFoldDB" id="Q7U6Z3"/>
<dbReference type="eggNOG" id="ENOG5031NXM">
    <property type="taxonomic scope" value="Bacteria"/>
</dbReference>
<protein>
    <submittedName>
        <fullName evidence="1">Uncharacterized protein</fullName>
    </submittedName>
</protein>
<dbReference type="STRING" id="84588.SYNW1193"/>
<dbReference type="EMBL" id="BX569692">
    <property type="protein sequence ID" value="CAE07708.1"/>
    <property type="molecule type" value="Genomic_DNA"/>
</dbReference>
<sequence>MTQDGWIRTTLVCGHGVASGCSTTSPYPEGTIAMQRPLFAQLGLDLSDCWPGTLNLSVAPLEVQLRDPDHTFPHLHWTDLHPPETFSFWRITVQSAADDEVPAWIYYPHPETKERHQQPRSVMEVLAPRLNSAWPGTELLLCDSMQRIDCVDGLRLRAQLLEFLKFRVLAAQDGFFVESSVEERRAWLAQHHPQALVLNDASLQMVWDRAHVLYTES</sequence>
<keyword evidence="2" id="KW-1185">Reference proteome</keyword>
<dbReference type="Proteomes" id="UP000001422">
    <property type="component" value="Chromosome"/>
</dbReference>